<accession>A0AAV3ZYZ7</accession>
<evidence type="ECO:0000313" key="1">
    <source>
        <dbReference type="EMBL" id="GFN99879.1"/>
    </source>
</evidence>
<name>A0AAV3ZYZ7_9GAST</name>
<reference evidence="1 2" key="1">
    <citation type="journal article" date="2021" name="Elife">
        <title>Chloroplast acquisition without the gene transfer in kleptoplastic sea slugs, Plakobranchus ocellatus.</title>
        <authorList>
            <person name="Maeda T."/>
            <person name="Takahashi S."/>
            <person name="Yoshida T."/>
            <person name="Shimamura S."/>
            <person name="Takaki Y."/>
            <person name="Nagai Y."/>
            <person name="Toyoda A."/>
            <person name="Suzuki Y."/>
            <person name="Arimoto A."/>
            <person name="Ishii H."/>
            <person name="Satoh N."/>
            <person name="Nishiyama T."/>
            <person name="Hasebe M."/>
            <person name="Maruyama T."/>
            <person name="Minagawa J."/>
            <person name="Obokata J."/>
            <person name="Shigenobu S."/>
        </authorList>
    </citation>
    <scope>NUCLEOTIDE SEQUENCE [LARGE SCALE GENOMIC DNA]</scope>
</reference>
<dbReference type="Proteomes" id="UP000735302">
    <property type="component" value="Unassembled WGS sequence"/>
</dbReference>
<comment type="caution">
    <text evidence="1">The sequence shown here is derived from an EMBL/GenBank/DDBJ whole genome shotgun (WGS) entry which is preliminary data.</text>
</comment>
<organism evidence="1 2">
    <name type="scientific">Plakobranchus ocellatus</name>
    <dbReference type="NCBI Taxonomy" id="259542"/>
    <lineage>
        <taxon>Eukaryota</taxon>
        <taxon>Metazoa</taxon>
        <taxon>Spiralia</taxon>
        <taxon>Lophotrochozoa</taxon>
        <taxon>Mollusca</taxon>
        <taxon>Gastropoda</taxon>
        <taxon>Heterobranchia</taxon>
        <taxon>Euthyneura</taxon>
        <taxon>Panpulmonata</taxon>
        <taxon>Sacoglossa</taxon>
        <taxon>Placobranchoidea</taxon>
        <taxon>Plakobranchidae</taxon>
        <taxon>Plakobranchus</taxon>
    </lineage>
</organism>
<sequence length="82" mass="9595">MRTERSKKKKTLEEKGLCGCTNACELPRVLNCADIFSSRISVRAKYPRALLGEWTAHPPCDLHRPFCRGFEFRHRRRHGLRV</sequence>
<dbReference type="AlphaFoldDB" id="A0AAV3ZYZ7"/>
<proteinExistence type="predicted"/>
<protein>
    <submittedName>
        <fullName evidence="1">Uncharacterized protein</fullName>
    </submittedName>
</protein>
<keyword evidence="2" id="KW-1185">Reference proteome</keyword>
<evidence type="ECO:0000313" key="2">
    <source>
        <dbReference type="Proteomes" id="UP000735302"/>
    </source>
</evidence>
<gene>
    <name evidence="1" type="ORF">PoB_002638500</name>
</gene>
<dbReference type="EMBL" id="BLXT01003024">
    <property type="protein sequence ID" value="GFN99879.1"/>
    <property type="molecule type" value="Genomic_DNA"/>
</dbReference>